<keyword evidence="2" id="KW-0813">Transport</keyword>
<dbReference type="GO" id="GO:0016020">
    <property type="term" value="C:membrane"/>
    <property type="evidence" value="ECO:0007669"/>
    <property type="project" value="UniProtKB-SubCell"/>
</dbReference>
<name>A0A2P8FM40_9BACT</name>
<protein>
    <submittedName>
        <fullName evidence="7">Putative OPT family oligopeptide transporter</fullName>
    </submittedName>
</protein>
<feature type="transmembrane region" description="Helical" evidence="6">
    <location>
        <begin position="654"/>
        <end position="676"/>
    </location>
</feature>
<dbReference type="RefSeq" id="WP_106605731.1">
    <property type="nucleotide sequence ID" value="NZ_PYGK01000020.1"/>
</dbReference>
<organism evidence="7 8">
    <name type="scientific">Chitinophaga ginsengisoli</name>
    <dbReference type="NCBI Taxonomy" id="363837"/>
    <lineage>
        <taxon>Bacteria</taxon>
        <taxon>Pseudomonadati</taxon>
        <taxon>Bacteroidota</taxon>
        <taxon>Chitinophagia</taxon>
        <taxon>Chitinophagales</taxon>
        <taxon>Chitinophagaceae</taxon>
        <taxon>Chitinophaga</taxon>
    </lineage>
</organism>
<feature type="transmembrane region" description="Helical" evidence="6">
    <location>
        <begin position="479"/>
        <end position="499"/>
    </location>
</feature>
<accession>A0A2P8FM40</accession>
<dbReference type="OrthoDB" id="9809340at2"/>
<comment type="caution">
    <text evidence="7">The sequence shown here is derived from an EMBL/GenBank/DDBJ whole genome shotgun (WGS) entry which is preliminary data.</text>
</comment>
<proteinExistence type="predicted"/>
<dbReference type="PANTHER" id="PTHR31645">
    <property type="entry name" value="OLIGOPEPTIDE TRANSPORTER YGL114W-RELATED"/>
    <property type="match status" value="1"/>
</dbReference>
<feature type="transmembrane region" description="Helical" evidence="6">
    <location>
        <begin position="570"/>
        <end position="590"/>
    </location>
</feature>
<feature type="transmembrane region" description="Helical" evidence="6">
    <location>
        <begin position="78"/>
        <end position="99"/>
    </location>
</feature>
<feature type="transmembrane region" description="Helical" evidence="6">
    <location>
        <begin position="383"/>
        <end position="408"/>
    </location>
</feature>
<evidence type="ECO:0000256" key="1">
    <source>
        <dbReference type="ARBA" id="ARBA00004141"/>
    </source>
</evidence>
<feature type="transmembrane region" description="Helical" evidence="6">
    <location>
        <begin position="545"/>
        <end position="564"/>
    </location>
</feature>
<dbReference type="GO" id="GO:0035673">
    <property type="term" value="F:oligopeptide transmembrane transporter activity"/>
    <property type="evidence" value="ECO:0007669"/>
    <property type="project" value="InterPro"/>
</dbReference>
<sequence>MADKFKPFVAPEVHMKEFTLKSIVLGCIFGIIFGAATVYLALRAGLTVSASIPIAVIAITLGRKFFKTTILENNIIQTTGSAGESIAAGVVFTLPGFLFLSDGGGAQFFNYLTILTLAIFGGILGTLMMIPLRRSLIVKEHETLPYPEGTACGDVLIAGEKGGDFAKTAFYGLGFAVAYAFLQKVLHVIAETPSYMTQQYNKYFSSARISADITPEYMGVGYIIGPRIAGVLVAGGVLSWLVLIPLLSFLVPPDAIAAQLVKLGYLASVSTPGGKGDWNPTAHTFGDFSAAVYVAYVRQIGAGAVAAGGFITLIKTIPTIISSFKGSIGSLKKDNVSGEAATGSVPRTERDLNIKIVLFGSIALVVLMAFLPQLPGDSIGKKMLVGLLVVIFGAFFVTVSSRIVGLIGSSNNPISGMTIATLMGTCLVFIAVGWSGKVYEPMALVVGGMICIAAANAGGTSQDLKSGYIVGATPMYQQLSLFIGAIVSSIVIGLTVKFLDKPTAAMIANGVTDHAIGSIYYPAPQGTLMATLAKGILSYNLDWQFVLAGVFLAITMELCGIKSLSFAVGAYLPLSTTLPIFIGGAIRGLVDQKRKKKNVQLSAEEEELGKGNLFATGLVAGGAVAGVIIAILAGFDSTSSALAAVNMEHSLAGIFGHGGYFIFGTALFAFMGWVLYRIANK</sequence>
<feature type="transmembrane region" description="Helical" evidence="6">
    <location>
        <begin position="48"/>
        <end position="66"/>
    </location>
</feature>
<evidence type="ECO:0000256" key="2">
    <source>
        <dbReference type="ARBA" id="ARBA00022448"/>
    </source>
</evidence>
<dbReference type="InterPro" id="IPR004813">
    <property type="entry name" value="OPT"/>
</dbReference>
<evidence type="ECO:0000256" key="4">
    <source>
        <dbReference type="ARBA" id="ARBA00022989"/>
    </source>
</evidence>
<keyword evidence="8" id="KW-1185">Reference proteome</keyword>
<evidence type="ECO:0000256" key="6">
    <source>
        <dbReference type="SAM" id="Phobius"/>
    </source>
</evidence>
<gene>
    <name evidence="7" type="ORF">CLV42_12051</name>
</gene>
<dbReference type="InterPro" id="IPR045035">
    <property type="entry name" value="YSL-like"/>
</dbReference>
<feature type="transmembrane region" description="Helical" evidence="6">
    <location>
        <begin position="414"/>
        <end position="434"/>
    </location>
</feature>
<keyword evidence="3 6" id="KW-0812">Transmembrane</keyword>
<feature type="transmembrane region" description="Helical" evidence="6">
    <location>
        <begin position="111"/>
        <end position="130"/>
    </location>
</feature>
<keyword evidence="5 6" id="KW-0472">Membrane</keyword>
<dbReference type="Pfam" id="PF03169">
    <property type="entry name" value="OPT"/>
    <property type="match status" value="1"/>
</dbReference>
<evidence type="ECO:0000313" key="7">
    <source>
        <dbReference type="EMBL" id="PSL22790.1"/>
    </source>
</evidence>
<keyword evidence="4 6" id="KW-1133">Transmembrane helix</keyword>
<feature type="transmembrane region" description="Helical" evidence="6">
    <location>
        <begin position="352"/>
        <end position="371"/>
    </location>
</feature>
<feature type="transmembrane region" description="Helical" evidence="6">
    <location>
        <begin position="228"/>
        <end position="251"/>
    </location>
</feature>
<feature type="transmembrane region" description="Helical" evidence="6">
    <location>
        <begin position="611"/>
        <end position="634"/>
    </location>
</feature>
<dbReference type="Proteomes" id="UP000240978">
    <property type="component" value="Unassembled WGS sequence"/>
</dbReference>
<feature type="transmembrane region" description="Helical" evidence="6">
    <location>
        <begin position="23"/>
        <end position="42"/>
    </location>
</feature>
<reference evidence="7 8" key="1">
    <citation type="submission" date="2018-03" db="EMBL/GenBank/DDBJ databases">
        <title>Genomic Encyclopedia of Archaeal and Bacterial Type Strains, Phase II (KMG-II): from individual species to whole genera.</title>
        <authorList>
            <person name="Goeker M."/>
        </authorList>
    </citation>
    <scope>NUCLEOTIDE SEQUENCE [LARGE SCALE GENOMIC DNA]</scope>
    <source>
        <strain evidence="7 8">DSM 18107</strain>
    </source>
</reference>
<dbReference type="PANTHER" id="PTHR31645:SF0">
    <property type="entry name" value="OLIGOPEPTIDE TRANSPORTER YGL114W-RELATED"/>
    <property type="match status" value="1"/>
</dbReference>
<evidence type="ECO:0000256" key="5">
    <source>
        <dbReference type="ARBA" id="ARBA00023136"/>
    </source>
</evidence>
<evidence type="ECO:0000256" key="3">
    <source>
        <dbReference type="ARBA" id="ARBA00022692"/>
    </source>
</evidence>
<dbReference type="NCBIfam" id="TIGR00728">
    <property type="entry name" value="OPT_sfam"/>
    <property type="match status" value="1"/>
</dbReference>
<dbReference type="AlphaFoldDB" id="A0A2P8FM40"/>
<evidence type="ECO:0000313" key="8">
    <source>
        <dbReference type="Proteomes" id="UP000240978"/>
    </source>
</evidence>
<comment type="subcellular location">
    <subcellularLocation>
        <location evidence="1">Membrane</location>
        <topology evidence="1">Multi-pass membrane protein</topology>
    </subcellularLocation>
</comment>
<dbReference type="EMBL" id="PYGK01000020">
    <property type="protein sequence ID" value="PSL22790.1"/>
    <property type="molecule type" value="Genomic_DNA"/>
</dbReference>